<feature type="compositionally biased region" description="Basic and acidic residues" evidence="1">
    <location>
        <begin position="796"/>
        <end position="810"/>
    </location>
</feature>
<reference evidence="2 3" key="1">
    <citation type="journal article" date="2019" name="Int. J. Syst. Evol. Microbiol.">
        <title>The Global Catalogue of Microorganisms (GCM) 10K type strain sequencing project: providing services to taxonomists for standard genome sequencing and annotation.</title>
        <authorList>
            <consortium name="The Broad Institute Genomics Platform"/>
            <consortium name="The Broad Institute Genome Sequencing Center for Infectious Disease"/>
            <person name="Wu L."/>
            <person name="Ma J."/>
        </authorList>
    </citation>
    <scope>NUCLEOTIDE SEQUENCE [LARGE SCALE GENOMIC DNA]</scope>
    <source>
        <strain evidence="2 3">JCM 13002</strain>
    </source>
</reference>
<dbReference type="SUPFAM" id="SSF52540">
    <property type="entry name" value="P-loop containing nucleoside triphosphate hydrolases"/>
    <property type="match status" value="1"/>
</dbReference>
<feature type="region of interest" description="Disordered" evidence="1">
    <location>
        <begin position="504"/>
        <end position="528"/>
    </location>
</feature>
<evidence type="ECO:0000313" key="2">
    <source>
        <dbReference type="EMBL" id="GAA1113960.1"/>
    </source>
</evidence>
<organism evidence="2 3">
    <name type="scientific">Kitasatospora arboriphila</name>
    <dbReference type="NCBI Taxonomy" id="258052"/>
    <lineage>
        <taxon>Bacteria</taxon>
        <taxon>Bacillati</taxon>
        <taxon>Actinomycetota</taxon>
        <taxon>Actinomycetes</taxon>
        <taxon>Kitasatosporales</taxon>
        <taxon>Streptomycetaceae</taxon>
        <taxon>Kitasatospora</taxon>
    </lineage>
</organism>
<dbReference type="InterPro" id="IPR027417">
    <property type="entry name" value="P-loop_NTPase"/>
</dbReference>
<evidence type="ECO:0000256" key="1">
    <source>
        <dbReference type="SAM" id="MobiDB-lite"/>
    </source>
</evidence>
<evidence type="ECO:0008006" key="4">
    <source>
        <dbReference type="Google" id="ProtNLM"/>
    </source>
</evidence>
<dbReference type="RefSeq" id="WP_344627135.1">
    <property type="nucleotide sequence ID" value="NZ_BAAALD010000090.1"/>
</dbReference>
<protein>
    <recommendedName>
        <fullName evidence="4">Dynamin family protein</fullName>
    </recommendedName>
</protein>
<gene>
    <name evidence="2" type="ORF">GCM10009663_63370</name>
</gene>
<keyword evidence="3" id="KW-1185">Reference proteome</keyword>
<sequence>MTSVSGPESAARVAALLENRRKLLDVVDAESARWRGAGSALGRLEELLAALRGQADASERLRAALDGSALRDLGARVSELLDLHGQAAARFARGTVNLGVSGQARVGKSTLLQSLSGLTNAEIPAGSGIPVTAVRSRICHVPGQSRAVLRLHTPESFLAESVRPYHAYLGLAAAPASLEEFAGWRYPEAVEDSKAPLLQRVVAAQRALWSYREDLVGSGREVPLAELRGYVAYPSQSEVDGGNPSRRYLAVREARIECEFPHPGVGRIGIVDLPGLGEMAADAERRHVAGLRHDVDAVLLVKRPVEGMAYFGAADGRALALLDDARGLVRRTGDFVFLVVNKGSGDPESLAAALHGHLTSEVNAGLPGRHFTVLETDAADPASVQERLLAPVLAALAERLPVMDNDIVAGLAERSEELARAVLAATAGVEAELGRLRGHASAPAEDLERQAETLREDLAADLAEIVGRMRVEAAAREEDPDFAAAVDEAYTDLGRWIAEGLGSEEADGAGGAGAAGAADGGPADAGHRQRWCDRQLRQMRVRGGSAPVATDEFNRIRVEVARRFAAIDGYFEERVRGLHRQVAEVLTRHTGRLLAPPAAAESGAAADGPAGPGPETAEGAAVLLRLREMFDDGYEPCPGLSSAVADLMELRLDYRTQLHPRIRAQLDGLSLDVLDPSSGRMRSQIAVEVSAAGADELYEFITTRAEQAAYRTRTALLRDSVIPALVLYAAVEQFEDALIRSGASAREFRRFARTYRNELWPGRYEGLNSEHARFAAVTRGCREVEAALRGRPAHGGTDRTAAEKTKETRW</sequence>
<evidence type="ECO:0000313" key="3">
    <source>
        <dbReference type="Proteomes" id="UP001499987"/>
    </source>
</evidence>
<accession>A0ABN1U3T4</accession>
<dbReference type="EMBL" id="BAAALD010000090">
    <property type="protein sequence ID" value="GAA1113960.1"/>
    <property type="molecule type" value="Genomic_DNA"/>
</dbReference>
<feature type="compositionally biased region" description="Low complexity" evidence="1">
    <location>
        <begin position="515"/>
        <end position="524"/>
    </location>
</feature>
<feature type="region of interest" description="Disordered" evidence="1">
    <location>
        <begin position="790"/>
        <end position="810"/>
    </location>
</feature>
<dbReference type="Proteomes" id="UP001499987">
    <property type="component" value="Unassembled WGS sequence"/>
</dbReference>
<proteinExistence type="predicted"/>
<comment type="caution">
    <text evidence="2">The sequence shown here is derived from an EMBL/GenBank/DDBJ whole genome shotgun (WGS) entry which is preliminary data.</text>
</comment>
<name>A0ABN1U3T4_9ACTN</name>